<dbReference type="GO" id="GO:0032259">
    <property type="term" value="P:methylation"/>
    <property type="evidence" value="ECO:0007669"/>
    <property type="project" value="UniProtKB-KW"/>
</dbReference>
<organism evidence="1 2">
    <name type="scientific">Natranaeroarchaeum sulfidigenes</name>
    <dbReference type="NCBI Taxonomy" id="2784880"/>
    <lineage>
        <taxon>Archaea</taxon>
        <taxon>Methanobacteriati</taxon>
        <taxon>Methanobacteriota</taxon>
        <taxon>Stenosarchaea group</taxon>
        <taxon>Halobacteria</taxon>
        <taxon>Halobacteriales</taxon>
        <taxon>Natronoarchaeaceae</taxon>
        <taxon>Natranaeroarchaeum</taxon>
    </lineage>
</organism>
<dbReference type="Gene3D" id="3.40.50.150">
    <property type="entry name" value="Vaccinia Virus protein VP39"/>
    <property type="match status" value="1"/>
</dbReference>
<sequence length="290" mass="32364">MTRTYSQERYLAAKRTIDDRSLNRHVLEELEPILADASEVVEIGAGIGTMLQRLLDWGLLPDRLTYTLVDVDGASIAAAKERLPDWAASEGYTVSQDSGITLRRNDQEIRIETAVMDAADYLSTETPDLVIGSALLDLLDSAEVDELFDRLPAGCHCYFPITFDGGTTFQPTVFPSFDDHVVERYHEDMIRRENPGDPHAGQHLLSRAANDHTLIAAGASDWVVAPTENGYQADEAYFLHHIVDTVASALVDDPAVDGDRLVRWEDHRHEQILRDELVYVAHQLDVLLTV</sequence>
<keyword evidence="2" id="KW-1185">Reference proteome</keyword>
<dbReference type="KEGG" id="hara:AArcS_0048"/>
<dbReference type="Proteomes" id="UP000663586">
    <property type="component" value="Chromosome"/>
</dbReference>
<dbReference type="RefSeq" id="WP_238478423.1">
    <property type="nucleotide sequence ID" value="NZ_CP064786.1"/>
</dbReference>
<keyword evidence="1" id="KW-0489">Methyltransferase</keyword>
<dbReference type="GeneID" id="70683435"/>
<dbReference type="EMBL" id="CP064786">
    <property type="protein sequence ID" value="QSG01288.1"/>
    <property type="molecule type" value="Genomic_DNA"/>
</dbReference>
<evidence type="ECO:0000313" key="1">
    <source>
        <dbReference type="EMBL" id="QSG01288.1"/>
    </source>
</evidence>
<accession>A0A897MN01</accession>
<proteinExistence type="predicted"/>
<name>A0A897MN01_9EURY</name>
<protein>
    <submittedName>
        <fullName evidence="1">Putative SAM-dependent methyltransferase</fullName>
    </submittedName>
</protein>
<dbReference type="SUPFAM" id="SSF53335">
    <property type="entry name" value="S-adenosyl-L-methionine-dependent methyltransferases"/>
    <property type="match status" value="1"/>
</dbReference>
<gene>
    <name evidence="1" type="ORF">AArcS_0048</name>
</gene>
<reference evidence="1" key="1">
    <citation type="submission" date="2020-11" db="EMBL/GenBank/DDBJ databases">
        <title>Carbohydrate-dependent, anaerobic sulfur respiration: A novel catabolism in halophilic archaea.</title>
        <authorList>
            <person name="Sorokin D.Y."/>
            <person name="Messina E."/>
            <person name="Smedile F."/>
            <person name="La Cono V."/>
            <person name="Hallsworth J.E."/>
            <person name="Yakimov M.M."/>
        </authorList>
    </citation>
    <scope>NUCLEOTIDE SEQUENCE</scope>
    <source>
        <strain evidence="1">AArc-S</strain>
    </source>
</reference>
<dbReference type="GO" id="GO:0008168">
    <property type="term" value="F:methyltransferase activity"/>
    <property type="evidence" value="ECO:0007669"/>
    <property type="project" value="UniProtKB-KW"/>
</dbReference>
<dbReference type="InterPro" id="IPR029063">
    <property type="entry name" value="SAM-dependent_MTases_sf"/>
</dbReference>
<dbReference type="AlphaFoldDB" id="A0A897MN01"/>
<keyword evidence="1" id="KW-0808">Transferase</keyword>
<evidence type="ECO:0000313" key="2">
    <source>
        <dbReference type="Proteomes" id="UP000663586"/>
    </source>
</evidence>